<dbReference type="VEuPathDB" id="TriTrypDB:LPMP_292070"/>
<dbReference type="KEGG" id="lpan:LPMP_292070"/>
<organism evidence="3 4">
    <name type="scientific">Leishmania panamensis</name>
    <dbReference type="NCBI Taxonomy" id="5679"/>
    <lineage>
        <taxon>Eukaryota</taxon>
        <taxon>Discoba</taxon>
        <taxon>Euglenozoa</taxon>
        <taxon>Kinetoplastea</taxon>
        <taxon>Metakinetoplastina</taxon>
        <taxon>Trypanosomatida</taxon>
        <taxon>Trypanosomatidae</taxon>
        <taxon>Leishmaniinae</taxon>
        <taxon>Leishmania</taxon>
        <taxon>Leishmania guyanensis species complex</taxon>
    </lineage>
</organism>
<feature type="region of interest" description="Disordered" evidence="2">
    <location>
        <begin position="689"/>
        <end position="714"/>
    </location>
</feature>
<dbReference type="RefSeq" id="XP_010700811.1">
    <property type="nucleotide sequence ID" value="XM_010702509.1"/>
</dbReference>
<feature type="compositionally biased region" description="Low complexity" evidence="2">
    <location>
        <begin position="109"/>
        <end position="137"/>
    </location>
</feature>
<dbReference type="eggNOG" id="ENOG502SJ2S">
    <property type="taxonomic scope" value="Eukaryota"/>
</dbReference>
<dbReference type="OrthoDB" id="267580at2759"/>
<protein>
    <submittedName>
        <fullName evidence="3">Uncharacterized protein</fullName>
    </submittedName>
</protein>
<feature type="region of interest" description="Disordered" evidence="2">
    <location>
        <begin position="73"/>
        <end position="97"/>
    </location>
</feature>
<feature type="coiled-coil region" evidence="1">
    <location>
        <begin position="301"/>
        <end position="328"/>
    </location>
</feature>
<feature type="region of interest" description="Disordered" evidence="2">
    <location>
        <begin position="235"/>
        <end position="254"/>
    </location>
</feature>
<accession>A0A088RVZ6</accession>
<feature type="compositionally biased region" description="Basic and acidic residues" evidence="2">
    <location>
        <begin position="696"/>
        <end position="706"/>
    </location>
</feature>
<feature type="region of interest" description="Disordered" evidence="2">
    <location>
        <begin position="427"/>
        <end position="470"/>
    </location>
</feature>
<feature type="compositionally biased region" description="Polar residues" evidence="2">
    <location>
        <begin position="81"/>
        <end position="90"/>
    </location>
</feature>
<proteinExistence type="predicted"/>
<dbReference type="GeneID" id="22576970"/>
<dbReference type="Proteomes" id="UP000063063">
    <property type="component" value="Chromosome 29"/>
</dbReference>
<sequence length="742" mass="78115">MGGALCTRQAHASNDRALFVTPQSAIRNSENLLSDAMQERTRVTAAKPLDTLSVSQPPTLQYVKTSWATHSVRSHEDTTVHRSSASNGPHSTLHHGAQPLLSSSLLSNQLSTQTPSHGASKVMAAAPAKAMPRSASPIPEMEASLSSSRSLFSLYSADSCSDELPLPPLQPAPPLQAAETRAMASATLTETPNTTAQYPSATSNAPFMKKSILSNAAALPKALPVTPMPAMRNLVPENDSRNNGCTVTSSHDKTPEIDSAQAAPRALLTWPSNEAAAAAAHAVSSALLEVSFDSRALAVSNETTFSEIQRIANRLRELQDERQVLGEALQVCGLPSPSASADNSVVRTQPSVSEVSKVTSEALPVAPTALLESSQRSFESLSSESVLASRQFYDETAKFLNSIREIHEAGKTGQGGCVWFRCGAAPPSTNSPSGGGCGEVETPSDAVTRTSPPPAVEAASFSGTQRDDAPVSGAVSDLRLLISLRRRSRTSTCVRWLPFEVSESDLRTGSVITPVCSCGDQAANAFAYDTGATHSSEHFPVKGVDLVTASLQHVPERGASSVTTPSVVGNSPLPSGVSFTGLSSPLGQDAEKESTAILNDSQGPLSSSAGITTSTSAHSISSDNLSLCPVHAAHRPVSILISKKRRRSASSISFSLAQKPPLKPLQVAVPTTATTELPTPKLASALLPPFDLQHPANDRPTSESGRRPIINSGVPHRKQLAKRALEDNKLFFEILSRQRSLS</sequence>
<feature type="region of interest" description="Disordered" evidence="2">
    <location>
        <begin position="109"/>
        <end position="142"/>
    </location>
</feature>
<keyword evidence="4" id="KW-1185">Reference proteome</keyword>
<dbReference type="EMBL" id="CP009398">
    <property type="protein sequence ID" value="AIO00154.1"/>
    <property type="molecule type" value="Genomic_DNA"/>
</dbReference>
<keyword evidence="1" id="KW-0175">Coiled coil</keyword>
<evidence type="ECO:0000256" key="2">
    <source>
        <dbReference type="SAM" id="MobiDB-lite"/>
    </source>
</evidence>
<name>A0A088RVZ6_LEIPA</name>
<dbReference type="VEuPathDB" id="TriTrypDB:LPAL13_290022900"/>
<reference evidence="3 4" key="1">
    <citation type="journal article" date="2015" name="Sci. Rep.">
        <title>The genome of Leishmania panamensis: insights into genomics of the L. (Viannia) subgenus.</title>
        <authorList>
            <person name="Llanes A."/>
            <person name="Restrepo C.M."/>
            <person name="Vecchio G.D."/>
            <person name="Anguizola F.J."/>
            <person name="Lleonart R."/>
        </authorList>
    </citation>
    <scope>NUCLEOTIDE SEQUENCE [LARGE SCALE GENOMIC DNA]</scope>
    <source>
        <strain evidence="3 4">MHOM/PA/94/PSC-1</strain>
    </source>
</reference>
<evidence type="ECO:0000313" key="4">
    <source>
        <dbReference type="Proteomes" id="UP000063063"/>
    </source>
</evidence>
<evidence type="ECO:0000256" key="1">
    <source>
        <dbReference type="SAM" id="Coils"/>
    </source>
</evidence>
<dbReference type="AlphaFoldDB" id="A0A088RVZ6"/>
<gene>
    <name evidence="3" type="ORF">LPMP_292070</name>
</gene>
<evidence type="ECO:0000313" key="3">
    <source>
        <dbReference type="EMBL" id="AIO00154.1"/>
    </source>
</evidence>